<name>A0A3G1ZKZ0_BPPHH</name>
<dbReference type="Proteomes" id="UP000277198">
    <property type="component" value="Segment"/>
</dbReference>
<gene>
    <name evidence="2" type="ORF">PhiH1_385</name>
</gene>
<organism evidence="2 3">
    <name type="scientific">Halobacterium phage phiH</name>
    <name type="common">Bacteriophage phi-H</name>
    <dbReference type="NCBI Taxonomy" id="169684"/>
    <lineage>
        <taxon>Viruses</taxon>
        <taxon>Duplodnaviria</taxon>
        <taxon>Heunggongvirae</taxon>
        <taxon>Uroviricota</taxon>
        <taxon>Caudoviricetes</taxon>
        <taxon>Vertoviridae</taxon>
        <taxon>Myohalovirus</taxon>
        <taxon>Myohalovirus spontanei</taxon>
        <taxon>Myohalovirus phiH</taxon>
    </lineage>
</organism>
<evidence type="ECO:0000256" key="1">
    <source>
        <dbReference type="SAM" id="MobiDB-lite"/>
    </source>
</evidence>
<proteinExistence type="predicted"/>
<feature type="region of interest" description="Disordered" evidence="1">
    <location>
        <begin position="1"/>
        <end position="23"/>
    </location>
</feature>
<keyword evidence="3" id="KW-1185">Reference proteome</keyword>
<accession>A0A3G1ZKZ0</accession>
<dbReference type="EMBL" id="MK002701">
    <property type="protein sequence ID" value="AYM00323.1"/>
    <property type="molecule type" value="Genomic_DNA"/>
</dbReference>
<feature type="region of interest" description="Disordered" evidence="1">
    <location>
        <begin position="127"/>
        <end position="148"/>
    </location>
</feature>
<evidence type="ECO:0000313" key="3">
    <source>
        <dbReference type="Proteomes" id="UP000277198"/>
    </source>
</evidence>
<reference evidence="2 3" key="1">
    <citation type="journal article" date="2018" name="Genes (Basel)">
        <title>Complete Genome Sequence of the Model Halovirus PhiH1 (PhiH1).</title>
        <authorList>
            <person name="Dyall-Smith M."/>
            <person name="Pfeifer F."/>
            <person name="Witte A."/>
            <person name="Oesterhelt D."/>
            <person name="Pfeiffer F."/>
        </authorList>
    </citation>
    <scope>NUCLEOTIDE SEQUENCE [LARGE SCALE GENOMIC DNA]</scope>
    <source>
        <strain evidence="2">Variant phiH1</strain>
    </source>
</reference>
<organismHost>
    <name type="scientific">Halobacterium salinarum</name>
    <name type="common">Halobacterium halobium</name>
    <dbReference type="NCBI Taxonomy" id="2242"/>
</organismHost>
<evidence type="ECO:0000313" key="2">
    <source>
        <dbReference type="EMBL" id="AYM00323.1"/>
    </source>
</evidence>
<sequence length="148" mass="17288">MSHVTDRELAEKAMERANEKDTGPFDPVTILCPVCNEPYFAEDPNPNDFVIDEDDGEYGNDWSAFQISPSRILDIDPDNPWDRICVYPKEVEYDDGPQLQVDYARHDFSEEHYQQWKEALEYFKENERRREQNRGLGTFSGGDVEDES</sequence>
<protein>
    <submittedName>
        <fullName evidence="2">CxxC motif protein</fullName>
    </submittedName>
</protein>